<dbReference type="InterPro" id="IPR009003">
    <property type="entry name" value="Peptidase_S1_PA"/>
</dbReference>
<dbReference type="AlphaFoldDB" id="A0A8J3QMN9"/>
<reference evidence="5" key="1">
    <citation type="submission" date="2021-01" db="EMBL/GenBank/DDBJ databases">
        <title>Whole genome shotgun sequence of Rugosimonospora africana NBRC 104875.</title>
        <authorList>
            <person name="Komaki H."/>
            <person name="Tamura T."/>
        </authorList>
    </citation>
    <scope>NUCLEOTIDE SEQUENCE</scope>
    <source>
        <strain evidence="5">NBRC 104875</strain>
    </source>
</reference>
<proteinExistence type="predicted"/>
<feature type="transmembrane region" description="Helical" evidence="4">
    <location>
        <begin position="138"/>
        <end position="158"/>
    </location>
</feature>
<dbReference type="InterPro" id="IPR051201">
    <property type="entry name" value="Chloro_Bact_Ser_Proteases"/>
</dbReference>
<evidence type="ECO:0000256" key="2">
    <source>
        <dbReference type="ARBA" id="ARBA00022801"/>
    </source>
</evidence>
<evidence type="ECO:0000313" key="6">
    <source>
        <dbReference type="Proteomes" id="UP000642748"/>
    </source>
</evidence>
<dbReference type="PANTHER" id="PTHR43343">
    <property type="entry name" value="PEPTIDASE S12"/>
    <property type="match status" value="1"/>
</dbReference>
<dbReference type="GO" id="GO:0006508">
    <property type="term" value="P:proteolysis"/>
    <property type="evidence" value="ECO:0007669"/>
    <property type="project" value="UniProtKB-KW"/>
</dbReference>
<dbReference type="EMBL" id="BONZ01000017">
    <property type="protein sequence ID" value="GIH13803.1"/>
    <property type="molecule type" value="Genomic_DNA"/>
</dbReference>
<gene>
    <name evidence="5" type="ORF">Raf01_19750</name>
</gene>
<dbReference type="RefSeq" id="WP_203917484.1">
    <property type="nucleotide sequence ID" value="NZ_BONZ01000017.1"/>
</dbReference>
<keyword evidence="1" id="KW-0645">Protease</keyword>
<evidence type="ECO:0000256" key="4">
    <source>
        <dbReference type="SAM" id="Phobius"/>
    </source>
</evidence>
<keyword evidence="2" id="KW-0378">Hydrolase</keyword>
<feature type="region of interest" description="Disordered" evidence="3">
    <location>
        <begin position="1"/>
        <end position="126"/>
    </location>
</feature>
<dbReference type="PANTHER" id="PTHR43343:SF3">
    <property type="entry name" value="PROTEASE DO-LIKE 8, CHLOROPLASTIC"/>
    <property type="match status" value="1"/>
</dbReference>
<dbReference type="Proteomes" id="UP000642748">
    <property type="component" value="Unassembled WGS sequence"/>
</dbReference>
<evidence type="ECO:0000313" key="5">
    <source>
        <dbReference type="EMBL" id="GIH13803.1"/>
    </source>
</evidence>
<dbReference type="GO" id="GO:0004252">
    <property type="term" value="F:serine-type endopeptidase activity"/>
    <property type="evidence" value="ECO:0007669"/>
    <property type="project" value="InterPro"/>
</dbReference>
<sequence length="390" mass="40191">MPPAAPSRVVPGQPANQPVPSQAVPGQPVPNQAVLSQAVLSQGVPNQPQPTLGQRPINQPASGQPTYGQTTFGQPPHGQAAHGQPAYGQTAAQPPSDRPASAVPYSGGAPYQPVSAPANPGPYPEPFRPARASHRHSVLGVLLVVLFLVAGGEGFYVYDLNNRLDTANRHIAADAANESKTDNELQTRIKALEKATAGSLDSTAVATAVLPSVFRVDAGDFTGTAFAVGKAPSGGGTDLLTNYHVVRSIYEKGTRDAALERDGQRFPVKIIQVDTTNDLALLESTENFHRLSTAAAQVEPGSPIVVVGAPLGLAQSVTTGVVSAVRNDFPGEGGKTFIQFDAPINPGNSGGPVVNAQKQVVGIAAEKAQDAEGIGLAIPISVACHSFTVC</sequence>
<keyword evidence="4" id="KW-0812">Transmembrane</keyword>
<organism evidence="5 6">
    <name type="scientific">Rugosimonospora africana</name>
    <dbReference type="NCBI Taxonomy" id="556532"/>
    <lineage>
        <taxon>Bacteria</taxon>
        <taxon>Bacillati</taxon>
        <taxon>Actinomycetota</taxon>
        <taxon>Actinomycetes</taxon>
        <taxon>Micromonosporales</taxon>
        <taxon>Micromonosporaceae</taxon>
        <taxon>Rugosimonospora</taxon>
    </lineage>
</organism>
<protein>
    <recommendedName>
        <fullName evidence="7">Trypsin-like peptidase</fullName>
    </recommendedName>
</protein>
<evidence type="ECO:0000256" key="3">
    <source>
        <dbReference type="SAM" id="MobiDB-lite"/>
    </source>
</evidence>
<dbReference type="PRINTS" id="PR00834">
    <property type="entry name" value="PROTEASES2C"/>
</dbReference>
<keyword evidence="6" id="KW-1185">Reference proteome</keyword>
<accession>A0A8J3QMN9</accession>
<dbReference type="InterPro" id="IPR001940">
    <property type="entry name" value="Peptidase_S1C"/>
</dbReference>
<dbReference type="Gene3D" id="2.40.10.120">
    <property type="match status" value="1"/>
</dbReference>
<evidence type="ECO:0000256" key="1">
    <source>
        <dbReference type="ARBA" id="ARBA00022670"/>
    </source>
</evidence>
<dbReference type="SUPFAM" id="SSF50494">
    <property type="entry name" value="Trypsin-like serine proteases"/>
    <property type="match status" value="1"/>
</dbReference>
<dbReference type="Pfam" id="PF13365">
    <property type="entry name" value="Trypsin_2"/>
    <property type="match status" value="1"/>
</dbReference>
<keyword evidence="4" id="KW-1133">Transmembrane helix</keyword>
<feature type="compositionally biased region" description="Polar residues" evidence="3">
    <location>
        <begin position="29"/>
        <end position="73"/>
    </location>
</feature>
<evidence type="ECO:0008006" key="7">
    <source>
        <dbReference type="Google" id="ProtNLM"/>
    </source>
</evidence>
<keyword evidence="4" id="KW-0472">Membrane</keyword>
<comment type="caution">
    <text evidence="5">The sequence shown here is derived from an EMBL/GenBank/DDBJ whole genome shotgun (WGS) entry which is preliminary data.</text>
</comment>
<name>A0A8J3QMN9_9ACTN</name>